<dbReference type="EMBL" id="FOSF01000009">
    <property type="protein sequence ID" value="SFJ94319.1"/>
    <property type="molecule type" value="Genomic_DNA"/>
</dbReference>
<protein>
    <submittedName>
        <fullName evidence="2">AAA domain-containing protein</fullName>
    </submittedName>
</protein>
<organism evidence="2 3">
    <name type="scientific">Succinivibrio dextrinosolvens</name>
    <dbReference type="NCBI Taxonomy" id="83771"/>
    <lineage>
        <taxon>Bacteria</taxon>
        <taxon>Pseudomonadati</taxon>
        <taxon>Pseudomonadota</taxon>
        <taxon>Gammaproteobacteria</taxon>
        <taxon>Aeromonadales</taxon>
        <taxon>Succinivibrionaceae</taxon>
        <taxon>Succinivibrio</taxon>
    </lineage>
</organism>
<dbReference type="GO" id="GO:0006388">
    <property type="term" value="P:tRNA splicing, via endonucleolytic cleavage and ligation"/>
    <property type="evidence" value="ECO:0007669"/>
    <property type="project" value="TreeGrafter"/>
</dbReference>
<evidence type="ECO:0000313" key="3">
    <source>
        <dbReference type="Proteomes" id="UP000243374"/>
    </source>
</evidence>
<dbReference type="SUPFAM" id="SSF56300">
    <property type="entry name" value="Metallo-dependent phosphatases"/>
    <property type="match status" value="1"/>
</dbReference>
<dbReference type="Pfam" id="PF13671">
    <property type="entry name" value="AAA_33"/>
    <property type="match status" value="1"/>
</dbReference>
<dbReference type="InterPro" id="IPR027417">
    <property type="entry name" value="P-loop_NTPase"/>
</dbReference>
<evidence type="ECO:0000313" key="2">
    <source>
        <dbReference type="EMBL" id="SFJ94319.1"/>
    </source>
</evidence>
<dbReference type="InterPro" id="IPR006186">
    <property type="entry name" value="Ser/Thr-sp_prot-phosphatase"/>
</dbReference>
<gene>
    <name evidence="2" type="ORF">SAMN04487865_10092</name>
</gene>
<dbReference type="InterPro" id="IPR004843">
    <property type="entry name" value="Calcineurin-like_PHP"/>
</dbReference>
<proteinExistence type="predicted"/>
<dbReference type="PANTHER" id="PTHR32004:SF1">
    <property type="entry name" value="TRNA LIGASE"/>
    <property type="match status" value="1"/>
</dbReference>
<sequence>MRILCLLRGIPASGKSYFIHENNLEEYTLCADNFRLALSSPVLLPNGDCCISQNNDKEVWDLLFSCLEKRMQQGQFTVVDATHTGNHNFPEYKDLAEKYKYRIYCVDFSDVSLETCLERNALRGFRKVPENVIRRMHQRMMAQKLPGWLKLVKREDFRSKVLYREHDFDCYENVYIIGDIHGCNTVLQEFLRNNGNLSEKNLYVFLGDYLDRGKENLEVLNFLISVMNKENVVLLEGNHENSIRCYLNNEVIRSHYFKYITLPEIEDKLDRVQLRAFYRKLAQCYCGCMTVGGRKQHLIMSHGGIPYTEKNPVFINASEFIKGVGRYEDYMNVARQWNEHAPADCIQFFGHRNIDESPVKLFDNVYNLEGQVEQGGCLRAVRVNSDGIYPLEYRNSVFKEKASANKDDSMALVGKAIEEFRGSKLIDEKSFGDLSSFNFTRDAFNNSRWNSLTVLARGLYVDIRALKIVARGYDKFFNIDENRLTYLGNLKERLKFPLTVYKKENGFLVLISVYKDELFVTTKSNPEGKMAEIARELVGKMLSAEAAAELKNYLFQNNCTLLCEGICPTEDPHIISYERDDLIMLDLVKNDLVYEKKPFSELKKLSEKIGLKCKVQEQFNLTSFDEFCGFYKKYSEDISASKEEGFVIEDSSGFQVKLKTLYYRYWKQMRTVVGRFRKGESFKNSLPKGGADFGRWLQSKNPEELPVDIIGIRDIYMKETGNIL</sequence>
<evidence type="ECO:0000259" key="1">
    <source>
        <dbReference type="SMART" id="SM00156"/>
    </source>
</evidence>
<dbReference type="InterPro" id="IPR019039">
    <property type="entry name" value="T4-Rnl1-like_N"/>
</dbReference>
<dbReference type="Gene3D" id="3.40.50.300">
    <property type="entry name" value="P-loop containing nucleotide triphosphate hydrolases"/>
    <property type="match status" value="1"/>
</dbReference>
<dbReference type="InterPro" id="IPR029052">
    <property type="entry name" value="Metallo-depent_PP-like"/>
</dbReference>
<dbReference type="RefSeq" id="WP_074839598.1">
    <property type="nucleotide sequence ID" value="NZ_CP047056.1"/>
</dbReference>
<dbReference type="SMART" id="SM00156">
    <property type="entry name" value="PP2Ac"/>
    <property type="match status" value="1"/>
</dbReference>
<dbReference type="GO" id="GO:0003972">
    <property type="term" value="F:RNA ligase (ATP) activity"/>
    <property type="evidence" value="ECO:0007669"/>
    <property type="project" value="TreeGrafter"/>
</dbReference>
<dbReference type="Pfam" id="PF09511">
    <property type="entry name" value="RNA_lig_T4_1"/>
    <property type="match status" value="1"/>
</dbReference>
<accession>A0A662Z7P4</accession>
<dbReference type="PANTHER" id="PTHR32004">
    <property type="entry name" value="TRNA LIGASE"/>
    <property type="match status" value="1"/>
</dbReference>
<dbReference type="Proteomes" id="UP000243374">
    <property type="component" value="Unassembled WGS sequence"/>
</dbReference>
<feature type="domain" description="Serine/threonine specific protein phosphatases" evidence="1">
    <location>
        <begin position="141"/>
        <end position="415"/>
    </location>
</feature>
<dbReference type="PRINTS" id="PR00114">
    <property type="entry name" value="STPHPHTASE"/>
</dbReference>
<dbReference type="Gene3D" id="3.60.21.10">
    <property type="match status" value="1"/>
</dbReference>
<dbReference type="AlphaFoldDB" id="A0A662Z7P4"/>
<keyword evidence="3" id="KW-1185">Reference proteome</keyword>
<dbReference type="GO" id="GO:0016787">
    <property type="term" value="F:hydrolase activity"/>
    <property type="evidence" value="ECO:0007669"/>
    <property type="project" value="InterPro"/>
</dbReference>
<reference evidence="2 3" key="1">
    <citation type="submission" date="2016-10" db="EMBL/GenBank/DDBJ databases">
        <authorList>
            <person name="Varghese N."/>
            <person name="Submissions S."/>
        </authorList>
    </citation>
    <scope>NUCLEOTIDE SEQUENCE [LARGE SCALE GENOMIC DNA]</scope>
    <source>
        <strain evidence="2 3">22B</strain>
    </source>
</reference>
<dbReference type="SUPFAM" id="SSF52540">
    <property type="entry name" value="P-loop containing nucleoside triphosphate hydrolases"/>
    <property type="match status" value="1"/>
</dbReference>
<name>A0A662Z7P4_9GAMM</name>
<dbReference type="Pfam" id="PF00149">
    <property type="entry name" value="Metallophos"/>
    <property type="match status" value="1"/>
</dbReference>